<reference evidence="6" key="1">
    <citation type="submission" date="2017-02" db="EMBL/GenBank/DDBJ databases">
        <authorList>
            <person name="Varghese N."/>
            <person name="Submissions S."/>
        </authorList>
    </citation>
    <scope>NUCLEOTIDE SEQUENCE [LARGE SCALE GENOMIC DNA]</scope>
    <source>
        <strain evidence="6">SM117</strain>
    </source>
</reference>
<dbReference type="PANTHER" id="PTHR43280:SF2">
    <property type="entry name" value="HTH-TYPE TRANSCRIPTIONAL REGULATOR EXSA"/>
    <property type="match status" value="1"/>
</dbReference>
<evidence type="ECO:0000256" key="3">
    <source>
        <dbReference type="ARBA" id="ARBA00023163"/>
    </source>
</evidence>
<dbReference type="STRING" id="428990.SAMN06295987_1233"/>
<keyword evidence="3" id="KW-0804">Transcription</keyword>
<sequence length="346" mass="38869">MRKIVGATAHAGEQPLIREIVSAEARQRVREWLERIAFADHEKGHFSLAHPYRPLQGIELRRFAASEASSLNFSVPKVDRPIDCMKVVAQIQGNCRVTTRMGTTRVAPSQWMIHDFSREMEIELTPDSVQLLLIFPADFFFRREPLAPGSELYPFGSQPGMARVAGGFLEVLNRDWASLTTADQTDMIDTAAQLIQLAINEHDAARAVTSMQDTVRERIKTYVSRNLRDPKLSLDRIADHLGCTKRYLHKVFRGGEQTLSAYIWDMRLQRCASDLVDASKASQSITQIAFSWGFNNSAHFSKLFRDHYGMSARQFRLEPPAPPAEGLAENGIPAGELVLSGAKERC</sequence>
<dbReference type="PANTHER" id="PTHR43280">
    <property type="entry name" value="ARAC-FAMILY TRANSCRIPTIONAL REGULATOR"/>
    <property type="match status" value="1"/>
</dbReference>
<keyword evidence="1" id="KW-0805">Transcription regulation</keyword>
<dbReference type="InterPro" id="IPR009057">
    <property type="entry name" value="Homeodomain-like_sf"/>
</dbReference>
<dbReference type="PROSITE" id="PS01124">
    <property type="entry name" value="HTH_ARAC_FAMILY_2"/>
    <property type="match status" value="1"/>
</dbReference>
<dbReference type="Gene3D" id="1.10.10.60">
    <property type="entry name" value="Homeodomain-like"/>
    <property type="match status" value="1"/>
</dbReference>
<evidence type="ECO:0000313" key="6">
    <source>
        <dbReference type="Proteomes" id="UP000190989"/>
    </source>
</evidence>
<protein>
    <submittedName>
        <fullName evidence="5">AraC-type DNA-binding protein</fullName>
    </submittedName>
</protein>
<dbReference type="RefSeq" id="WP_079732109.1">
    <property type="nucleotide sequence ID" value="NZ_FVZE01000023.1"/>
</dbReference>
<evidence type="ECO:0000313" key="5">
    <source>
        <dbReference type="EMBL" id="SLK12909.1"/>
    </source>
</evidence>
<dbReference type="Pfam" id="PF14525">
    <property type="entry name" value="AraC_binding_2"/>
    <property type="match status" value="1"/>
</dbReference>
<dbReference type="InterPro" id="IPR035418">
    <property type="entry name" value="AraC-bd_2"/>
</dbReference>
<dbReference type="InterPro" id="IPR020449">
    <property type="entry name" value="Tscrpt_reg_AraC-type_HTH"/>
</dbReference>
<accession>A0A1U6IY18</accession>
<evidence type="ECO:0000259" key="4">
    <source>
        <dbReference type="PROSITE" id="PS01124"/>
    </source>
</evidence>
<organism evidence="5 6">
    <name type="scientific">Novosphingobium mathurense</name>
    <dbReference type="NCBI Taxonomy" id="428990"/>
    <lineage>
        <taxon>Bacteria</taxon>
        <taxon>Pseudomonadati</taxon>
        <taxon>Pseudomonadota</taxon>
        <taxon>Alphaproteobacteria</taxon>
        <taxon>Sphingomonadales</taxon>
        <taxon>Sphingomonadaceae</taxon>
        <taxon>Novosphingobium</taxon>
    </lineage>
</organism>
<dbReference type="SMART" id="SM00342">
    <property type="entry name" value="HTH_ARAC"/>
    <property type="match status" value="1"/>
</dbReference>
<evidence type="ECO:0000256" key="1">
    <source>
        <dbReference type="ARBA" id="ARBA00023015"/>
    </source>
</evidence>
<feature type="domain" description="HTH araC/xylS-type" evidence="4">
    <location>
        <begin position="217"/>
        <end position="318"/>
    </location>
</feature>
<dbReference type="Pfam" id="PF12833">
    <property type="entry name" value="HTH_18"/>
    <property type="match status" value="1"/>
</dbReference>
<gene>
    <name evidence="5" type="ORF">SAMN06295987_1233</name>
</gene>
<dbReference type="InterPro" id="IPR018060">
    <property type="entry name" value="HTH_AraC"/>
</dbReference>
<dbReference type="GO" id="GO:0003700">
    <property type="term" value="F:DNA-binding transcription factor activity"/>
    <property type="evidence" value="ECO:0007669"/>
    <property type="project" value="InterPro"/>
</dbReference>
<keyword evidence="2 5" id="KW-0238">DNA-binding</keyword>
<name>A0A1U6IY18_9SPHN</name>
<dbReference type="PRINTS" id="PR00032">
    <property type="entry name" value="HTHARAC"/>
</dbReference>
<dbReference type="EMBL" id="FVZE01000023">
    <property type="protein sequence ID" value="SLK12909.1"/>
    <property type="molecule type" value="Genomic_DNA"/>
</dbReference>
<dbReference type="SUPFAM" id="SSF46689">
    <property type="entry name" value="Homeodomain-like"/>
    <property type="match status" value="1"/>
</dbReference>
<keyword evidence="6" id="KW-1185">Reference proteome</keyword>
<dbReference type="GO" id="GO:0043565">
    <property type="term" value="F:sequence-specific DNA binding"/>
    <property type="evidence" value="ECO:0007669"/>
    <property type="project" value="InterPro"/>
</dbReference>
<proteinExistence type="predicted"/>
<dbReference type="AlphaFoldDB" id="A0A1U6IY18"/>
<dbReference type="Proteomes" id="UP000190989">
    <property type="component" value="Unassembled WGS sequence"/>
</dbReference>
<evidence type="ECO:0000256" key="2">
    <source>
        <dbReference type="ARBA" id="ARBA00023125"/>
    </source>
</evidence>